<dbReference type="Pfam" id="PF05899">
    <property type="entry name" value="Cupin_3"/>
    <property type="match status" value="1"/>
</dbReference>
<accession>A0AAW6T7M8</accession>
<dbReference type="InterPro" id="IPR011051">
    <property type="entry name" value="RmlC_Cupin_sf"/>
</dbReference>
<gene>
    <name evidence="3" type="ORF">QF206_04950</name>
</gene>
<dbReference type="InterPro" id="IPR014710">
    <property type="entry name" value="RmlC-like_jellyroll"/>
</dbReference>
<reference evidence="3 4" key="1">
    <citation type="submission" date="2023-04" db="EMBL/GenBank/DDBJ databases">
        <title>Klugiella caeni sp. nov. isolated from the sludge of biochemical tank.</title>
        <authorList>
            <person name="Geng K."/>
        </authorList>
    </citation>
    <scope>NUCLEOTIDE SEQUENCE [LARGE SCALE GENOMIC DNA]</scope>
    <source>
        <strain evidence="3 4">YN-L-19</strain>
    </source>
</reference>
<evidence type="ECO:0000259" key="2">
    <source>
        <dbReference type="Pfam" id="PF05899"/>
    </source>
</evidence>
<dbReference type="InterPro" id="IPR008579">
    <property type="entry name" value="UGlyAH_Cupin_dom"/>
</dbReference>
<feature type="region of interest" description="Disordered" evidence="1">
    <location>
        <begin position="1"/>
        <end position="25"/>
    </location>
</feature>
<name>A0AAW6T7M8_9MICO</name>
<dbReference type="AlphaFoldDB" id="A0AAW6T7M8"/>
<evidence type="ECO:0000313" key="4">
    <source>
        <dbReference type="Proteomes" id="UP001321506"/>
    </source>
</evidence>
<proteinExistence type="predicted"/>
<dbReference type="EMBL" id="JASATX010000001">
    <property type="protein sequence ID" value="MDI2098314.1"/>
    <property type="molecule type" value="Genomic_DNA"/>
</dbReference>
<organism evidence="3 4">
    <name type="scientific">Ruicaihuangia caeni</name>
    <dbReference type="NCBI Taxonomy" id="3042517"/>
    <lineage>
        <taxon>Bacteria</taxon>
        <taxon>Bacillati</taxon>
        <taxon>Actinomycetota</taxon>
        <taxon>Actinomycetes</taxon>
        <taxon>Micrococcales</taxon>
        <taxon>Microbacteriaceae</taxon>
        <taxon>Ruicaihuangia</taxon>
    </lineage>
</organism>
<dbReference type="RefSeq" id="WP_281488056.1">
    <property type="nucleotide sequence ID" value="NZ_JASATX010000001.1"/>
</dbReference>
<evidence type="ECO:0000313" key="3">
    <source>
        <dbReference type="EMBL" id="MDI2098314.1"/>
    </source>
</evidence>
<evidence type="ECO:0000256" key="1">
    <source>
        <dbReference type="SAM" id="MobiDB-lite"/>
    </source>
</evidence>
<protein>
    <submittedName>
        <fullName evidence="3">Cupin domain-containing protein</fullName>
    </submittedName>
</protein>
<dbReference type="Gene3D" id="2.60.120.10">
    <property type="entry name" value="Jelly Rolls"/>
    <property type="match status" value="1"/>
</dbReference>
<keyword evidence="4" id="KW-1185">Reference proteome</keyword>
<dbReference type="PANTHER" id="PTHR40943">
    <property type="entry name" value="CYTOPLASMIC PROTEIN-RELATED"/>
    <property type="match status" value="1"/>
</dbReference>
<dbReference type="SUPFAM" id="SSF51182">
    <property type="entry name" value="RmlC-like cupins"/>
    <property type="match status" value="1"/>
</dbReference>
<dbReference type="Proteomes" id="UP001321506">
    <property type="component" value="Unassembled WGS sequence"/>
</dbReference>
<sequence length="118" mass="12870">MDQIVTLSPTALEGSVPDPASYDEVSDGWTETEYRADFGNSAVEGGYWTGSAGSVAFESWPYTELCVVLRGRVAVEDESGARREFGAGESFVIPQGFKGVWHTLEDTEKVFMGVHRAQ</sequence>
<dbReference type="PANTHER" id="PTHR40943:SF1">
    <property type="entry name" value="CYTOPLASMIC PROTEIN"/>
    <property type="match status" value="1"/>
</dbReference>
<comment type="caution">
    <text evidence="3">The sequence shown here is derived from an EMBL/GenBank/DDBJ whole genome shotgun (WGS) entry which is preliminary data.</text>
</comment>
<feature type="domain" description="(S)-ureidoglycine aminohydrolase cupin" evidence="2">
    <location>
        <begin position="46"/>
        <end position="111"/>
    </location>
</feature>